<proteinExistence type="predicted"/>
<feature type="transmembrane region" description="Helical" evidence="1">
    <location>
        <begin position="33"/>
        <end position="50"/>
    </location>
</feature>
<keyword evidence="1" id="KW-0812">Transmembrane</keyword>
<evidence type="ECO:0000256" key="1">
    <source>
        <dbReference type="SAM" id="Phobius"/>
    </source>
</evidence>
<comment type="caution">
    <text evidence="2">The sequence shown here is derived from an EMBL/GenBank/DDBJ whole genome shotgun (WGS) entry which is preliminary data.</text>
</comment>
<evidence type="ECO:0000313" key="2">
    <source>
        <dbReference type="EMBL" id="MFD2637409.1"/>
    </source>
</evidence>
<feature type="transmembrane region" description="Helical" evidence="1">
    <location>
        <begin position="6"/>
        <end position="26"/>
    </location>
</feature>
<dbReference type="Pfam" id="PF09581">
    <property type="entry name" value="Spore_III_AF"/>
    <property type="match status" value="1"/>
</dbReference>
<evidence type="ECO:0000313" key="3">
    <source>
        <dbReference type="Proteomes" id="UP001597452"/>
    </source>
</evidence>
<dbReference type="EMBL" id="JBHUMZ010000007">
    <property type="protein sequence ID" value="MFD2637409.1"/>
    <property type="molecule type" value="Genomic_DNA"/>
</dbReference>
<protein>
    <submittedName>
        <fullName evidence="2">Stage III sporulation protein AF</fullName>
    </submittedName>
</protein>
<reference evidence="3" key="1">
    <citation type="journal article" date="2019" name="Int. J. Syst. Evol. Microbiol.">
        <title>The Global Catalogue of Microorganisms (GCM) 10K type strain sequencing project: providing services to taxonomists for standard genome sequencing and annotation.</title>
        <authorList>
            <consortium name="The Broad Institute Genomics Platform"/>
            <consortium name="The Broad Institute Genome Sequencing Center for Infectious Disease"/>
            <person name="Wu L."/>
            <person name="Ma J."/>
        </authorList>
    </citation>
    <scope>NUCLEOTIDE SEQUENCE [LARGE SCALE GENOMIC DNA]</scope>
    <source>
        <strain evidence="3">TISTR 1571</strain>
    </source>
</reference>
<organism evidence="2 3">
    <name type="scientific">Piscibacillus salipiscarius</name>
    <dbReference type="NCBI Taxonomy" id="299480"/>
    <lineage>
        <taxon>Bacteria</taxon>
        <taxon>Bacillati</taxon>
        <taxon>Bacillota</taxon>
        <taxon>Bacilli</taxon>
        <taxon>Bacillales</taxon>
        <taxon>Bacillaceae</taxon>
        <taxon>Piscibacillus</taxon>
    </lineage>
</organism>
<keyword evidence="3" id="KW-1185">Reference proteome</keyword>
<accession>A0ABW5Q6G8</accession>
<dbReference type="NCBIfam" id="TIGR02896">
    <property type="entry name" value="spore_III_AF"/>
    <property type="match status" value="1"/>
</dbReference>
<keyword evidence="1" id="KW-0472">Membrane</keyword>
<sequence length="202" mass="23557">MSFISNWVSQIVFFIFLATIISLLIPSTKHDQAIRLVFGLVIFLLFLHPLTQLFNINPNQYVDSWESKVSEMMDEDLENEINSKKSEIQASQHAYILEQLQLEIRELVEKDLQEQFNLDLQTVEISLDDSNKLEDVNVDQIKTIKFYVTKKMDNQIQDIEIVRIPTKEEQQQDGALEQKVKKMVASKLNLSISQIQLIWEGE</sequence>
<dbReference type="InterPro" id="IPR014245">
    <property type="entry name" value="Spore_III_AF"/>
</dbReference>
<gene>
    <name evidence="2" type="primary">spoIIIAF</name>
    <name evidence="2" type="ORF">ACFSW4_00780</name>
</gene>
<name>A0ABW5Q6G8_9BACI</name>
<keyword evidence="1" id="KW-1133">Transmembrane helix</keyword>
<dbReference type="Proteomes" id="UP001597452">
    <property type="component" value="Unassembled WGS sequence"/>
</dbReference>
<dbReference type="RefSeq" id="WP_377326832.1">
    <property type="nucleotide sequence ID" value="NZ_JBHUMZ010000007.1"/>
</dbReference>